<dbReference type="PIRSF" id="PIRSF005814">
    <property type="entry name" value="MutS_YshD"/>
    <property type="match status" value="1"/>
</dbReference>
<dbReference type="PROSITE" id="PS50828">
    <property type="entry name" value="SMR"/>
    <property type="match status" value="1"/>
</dbReference>
<evidence type="ECO:0000256" key="9">
    <source>
        <dbReference type="SAM" id="MobiDB-lite"/>
    </source>
</evidence>
<dbReference type="InterPro" id="IPR007696">
    <property type="entry name" value="DNA_mismatch_repair_MutS_core"/>
</dbReference>
<comment type="similarity">
    <text evidence="7">Belongs to the DNA mismatch repair MutS family. MutS2 subfamily.</text>
</comment>
<evidence type="ECO:0000256" key="1">
    <source>
        <dbReference type="ARBA" id="ARBA00022730"/>
    </source>
</evidence>
<dbReference type="InterPro" id="IPR036187">
    <property type="entry name" value="DNA_mismatch_repair_MutS_sf"/>
</dbReference>
<keyword evidence="1 7" id="KW-0699">rRNA-binding</keyword>
<dbReference type="EC" id="3.1.-.-" evidence="7"/>
<dbReference type="NCBIfam" id="TIGR01069">
    <property type="entry name" value="mutS2"/>
    <property type="match status" value="1"/>
</dbReference>
<dbReference type="Gene3D" id="3.30.1370.110">
    <property type="match status" value="1"/>
</dbReference>
<dbReference type="EC" id="3.6.4.-" evidence="7"/>
<sequence length="824" mass="90684">MIQSETLELLEWQRLCQHLSTFAATKLGAIVSRNLPIPETQTESQQLLAQTKEVYQLESHLSPGLSFEGIQDIGDSLERAELQGILSGEELLAIATTLAGTRNLRRVIDNQDNLPILTELVSELRTYPELEQEIHRCIDERAQVTDRASQKMGEIRIDLRRIRSQITQKLQNIIQAKSGAVQEQLITQRGDRFVIPVKAPQKDAIPGIVHDTSTSGATLYIEPHSVVPMGNQLRQTIRKEQTEEESIRRTLTEQVAAVKPDLERLLAIVTTLDLATAKSRYSFWIGANPPRFINRDEQEIITLRQLRHPLLVWQQQHEQGNPVVPVDLLISPNIRVVTITGPNTGGKTVTLKTLGLAALMAKVGLFVPAREPVEMPWFDKVLADIGDEQSLQQSLSTFSGHIRRISRILNALGSQESGEEAGGREQGAGGDDFSQLPITNHKLPITNYQSLVLLDEVGAGTDPAEGSALAIALLQYLANHAQLTIATTHFGELKALKYEDERFENASVEFDESTLSPTYRLLWGIPGRSNALTIALRLGLKPEVVAEAKTQVGEASDEVNQVIAGLEAQRRRQETKAAEAQELLRQAERLYKEVSQKATALEEREKDLRASQEVAVQQAITQAKGEIAQVIRRLQKGTPTAQDAQQATSALNQITEKYQPAPPPKPKPGFMPKVGDRIRIPKLGQTAEVLTAPNTDGELTVRFGIMKMTVQLPDVESLDGQKPEPIVKVKPAPAVVTPPPAPVPAIRTSKNTVDLRGKRVADGEYILDKAISEADGSLWIIHGHGTGKLKQGVHAFLQQHPRVSHYEPAEQADGGSGVTIAHIK</sequence>
<evidence type="ECO:0000313" key="11">
    <source>
        <dbReference type="EMBL" id="MBD2692446.1"/>
    </source>
</evidence>
<feature type="coiled-coil region" evidence="8">
    <location>
        <begin position="556"/>
        <end position="611"/>
    </location>
</feature>
<dbReference type="SUPFAM" id="SSF48334">
    <property type="entry name" value="DNA repair protein MutS, domain III"/>
    <property type="match status" value="1"/>
</dbReference>
<keyword evidence="6 7" id="KW-0238">DNA-binding</keyword>
<evidence type="ECO:0000313" key="12">
    <source>
        <dbReference type="Proteomes" id="UP000660381"/>
    </source>
</evidence>
<dbReference type="PANTHER" id="PTHR48466:SF2">
    <property type="entry name" value="OS10G0509000 PROTEIN"/>
    <property type="match status" value="1"/>
</dbReference>
<dbReference type="HAMAP" id="MF_00092">
    <property type="entry name" value="MutS2"/>
    <property type="match status" value="1"/>
</dbReference>
<feature type="domain" description="Smr" evidence="10">
    <location>
        <begin position="753"/>
        <end position="824"/>
    </location>
</feature>
<dbReference type="EMBL" id="JACJTQ010000015">
    <property type="protein sequence ID" value="MBD2692446.1"/>
    <property type="molecule type" value="Genomic_DNA"/>
</dbReference>
<evidence type="ECO:0000256" key="7">
    <source>
        <dbReference type="HAMAP-Rule" id="MF_00092"/>
    </source>
</evidence>
<dbReference type="InterPro" id="IPR036063">
    <property type="entry name" value="Smr_dom_sf"/>
</dbReference>
<evidence type="ECO:0000256" key="8">
    <source>
        <dbReference type="SAM" id="Coils"/>
    </source>
</evidence>
<comment type="function">
    <text evidence="7">Endonuclease that is involved in the suppression of homologous recombination and thus may have a key role in the control of bacterial genetic diversity.</text>
</comment>
<dbReference type="GO" id="GO:0004519">
    <property type="term" value="F:endonuclease activity"/>
    <property type="evidence" value="ECO:0007669"/>
    <property type="project" value="UniProtKB-KW"/>
</dbReference>
<gene>
    <name evidence="7" type="primary">mutS2</name>
    <name evidence="7" type="synonym">rqcU</name>
    <name evidence="11" type="ORF">H6G68_11885</name>
</gene>
<evidence type="ECO:0000256" key="3">
    <source>
        <dbReference type="ARBA" id="ARBA00022801"/>
    </source>
</evidence>
<protein>
    <recommendedName>
        <fullName evidence="7">Endonuclease MutS2</fullName>
        <ecNumber evidence="7">3.1.-.-</ecNumber>
    </recommendedName>
    <alternativeName>
        <fullName evidence="7">Ribosome-associated protein quality control-upstream factor</fullName>
        <shortName evidence="7">RQC-upstream factor</shortName>
        <shortName evidence="7">RqcU</shortName>
        <ecNumber evidence="7">3.6.4.-</ecNumber>
    </alternativeName>
</protein>
<dbReference type="PROSITE" id="PS00486">
    <property type="entry name" value="DNA_MISMATCH_REPAIR_2"/>
    <property type="match status" value="1"/>
</dbReference>
<dbReference type="SMART" id="SM00534">
    <property type="entry name" value="MUTSac"/>
    <property type="match status" value="1"/>
</dbReference>
<dbReference type="PANTHER" id="PTHR48466">
    <property type="entry name" value="OS10G0509000 PROTEIN-RELATED"/>
    <property type="match status" value="1"/>
</dbReference>
<keyword evidence="3 7" id="KW-0378">Hydrolase</keyword>
<keyword evidence="8" id="KW-0175">Coiled coil</keyword>
<feature type="region of interest" description="Disordered" evidence="9">
    <location>
        <begin position="414"/>
        <end position="433"/>
    </location>
</feature>
<keyword evidence="5 7" id="KW-0694">RNA-binding</keyword>
<evidence type="ECO:0000259" key="10">
    <source>
        <dbReference type="PROSITE" id="PS50828"/>
    </source>
</evidence>
<evidence type="ECO:0000256" key="4">
    <source>
        <dbReference type="ARBA" id="ARBA00022840"/>
    </source>
</evidence>
<evidence type="ECO:0000256" key="6">
    <source>
        <dbReference type="ARBA" id="ARBA00023125"/>
    </source>
</evidence>
<evidence type="ECO:0000256" key="2">
    <source>
        <dbReference type="ARBA" id="ARBA00022741"/>
    </source>
</evidence>
<keyword evidence="12" id="KW-1185">Reference proteome</keyword>
<dbReference type="InterPro" id="IPR002625">
    <property type="entry name" value="Smr_dom"/>
</dbReference>
<dbReference type="SMART" id="SM00463">
    <property type="entry name" value="SMR"/>
    <property type="match status" value="1"/>
</dbReference>
<accession>A0ABR8J5P8</accession>
<name>A0ABR8J5P8_9NOST</name>
<comment type="function">
    <text evidence="7">Acts as a ribosome collision sensor, splitting the ribosome into its 2 subunits. Detects stalled/collided 70S ribosomes which it binds and splits by an ATP-hydrolysis driven conformational change. Acts upstream of the ribosome quality control system (RQC), a ribosome-associated complex that mediates the extraction of incompletely synthesized nascent chains from stalled ribosomes and their subsequent degradation. Probably generates substrates for RQC.</text>
</comment>
<dbReference type="InterPro" id="IPR046893">
    <property type="entry name" value="MSSS"/>
</dbReference>
<dbReference type="InterPro" id="IPR000432">
    <property type="entry name" value="DNA_mismatch_repair_MutS_C"/>
</dbReference>
<dbReference type="InterPro" id="IPR027417">
    <property type="entry name" value="P-loop_NTPase"/>
</dbReference>
<reference evidence="11 12" key="1">
    <citation type="journal article" date="2020" name="ISME J.">
        <title>Comparative genomics reveals insights into cyanobacterial evolution and habitat adaptation.</title>
        <authorList>
            <person name="Chen M.Y."/>
            <person name="Teng W.K."/>
            <person name="Zhao L."/>
            <person name="Hu C.X."/>
            <person name="Zhou Y.K."/>
            <person name="Han B.P."/>
            <person name="Song L.R."/>
            <person name="Shu W.S."/>
        </authorList>
    </citation>
    <scope>NUCLEOTIDE SEQUENCE [LARGE SCALE GENOMIC DNA]</scope>
    <source>
        <strain evidence="11 12">FACHB-362</strain>
    </source>
</reference>
<organism evidence="11 12">
    <name type="scientific">Anabaena catenula FACHB-362</name>
    <dbReference type="NCBI Taxonomy" id="2692877"/>
    <lineage>
        <taxon>Bacteria</taxon>
        <taxon>Bacillati</taxon>
        <taxon>Cyanobacteriota</taxon>
        <taxon>Cyanophyceae</taxon>
        <taxon>Nostocales</taxon>
        <taxon>Nostocaceae</taxon>
        <taxon>Anabaena</taxon>
    </lineage>
</organism>
<dbReference type="InterPro" id="IPR005747">
    <property type="entry name" value="MutS2"/>
</dbReference>
<keyword evidence="7 11" id="KW-0255">Endonuclease</keyword>
<dbReference type="RefSeq" id="WP_190906836.1">
    <property type="nucleotide sequence ID" value="NZ_JACJTQ010000015.1"/>
</dbReference>
<dbReference type="SUPFAM" id="SSF160443">
    <property type="entry name" value="SMR domain-like"/>
    <property type="match status" value="1"/>
</dbReference>
<dbReference type="SMART" id="SM00533">
    <property type="entry name" value="MUTSd"/>
    <property type="match status" value="1"/>
</dbReference>
<evidence type="ECO:0000256" key="5">
    <source>
        <dbReference type="ARBA" id="ARBA00022884"/>
    </source>
</evidence>
<dbReference type="Pfam" id="PF00488">
    <property type="entry name" value="MutS_V"/>
    <property type="match status" value="2"/>
</dbReference>
<dbReference type="Proteomes" id="UP000660381">
    <property type="component" value="Unassembled WGS sequence"/>
</dbReference>
<keyword evidence="4 7" id="KW-0067">ATP-binding</keyword>
<dbReference type="Pfam" id="PF20297">
    <property type="entry name" value="MSSS"/>
    <property type="match status" value="1"/>
</dbReference>
<comment type="caution">
    <text evidence="11">The sequence shown here is derived from an EMBL/GenBank/DDBJ whole genome shotgun (WGS) entry which is preliminary data.</text>
</comment>
<dbReference type="Gene3D" id="3.40.50.300">
    <property type="entry name" value="P-loop containing nucleotide triphosphate hydrolases"/>
    <property type="match status" value="1"/>
</dbReference>
<dbReference type="Pfam" id="PF01713">
    <property type="entry name" value="Smr"/>
    <property type="match status" value="1"/>
</dbReference>
<comment type="subunit">
    <text evidence="7">Homodimer. Binds to stalled ribosomes, contacting rRNA.</text>
</comment>
<feature type="binding site" evidence="7">
    <location>
        <begin position="341"/>
        <end position="348"/>
    </location>
    <ligand>
        <name>ATP</name>
        <dbReference type="ChEBI" id="CHEBI:30616"/>
    </ligand>
</feature>
<dbReference type="InterPro" id="IPR045076">
    <property type="entry name" value="MutS"/>
</dbReference>
<keyword evidence="7" id="KW-0540">Nuclease</keyword>
<keyword evidence="2 7" id="KW-0547">Nucleotide-binding</keyword>
<proteinExistence type="inferred from homology"/>
<dbReference type="CDD" id="cd03280">
    <property type="entry name" value="ABC_MutS2"/>
    <property type="match status" value="1"/>
</dbReference>
<dbReference type="SUPFAM" id="SSF52540">
    <property type="entry name" value="P-loop containing nucleoside triphosphate hydrolases"/>
    <property type="match status" value="1"/>
</dbReference>